<feature type="compositionally biased region" description="Acidic residues" evidence="1">
    <location>
        <begin position="111"/>
        <end position="134"/>
    </location>
</feature>
<dbReference type="Proteomes" id="UP000567179">
    <property type="component" value="Unassembled WGS sequence"/>
</dbReference>
<gene>
    <name evidence="3" type="ORF">D9619_003588</name>
</gene>
<evidence type="ECO:0000313" key="4">
    <source>
        <dbReference type="Proteomes" id="UP000567179"/>
    </source>
</evidence>
<feature type="region of interest" description="Disordered" evidence="1">
    <location>
        <begin position="291"/>
        <end position="332"/>
    </location>
</feature>
<name>A0A8H5ETH5_9AGAR</name>
<dbReference type="InterPro" id="IPR047313">
    <property type="entry name" value="SMN_C"/>
</dbReference>
<dbReference type="OrthoDB" id="197400at2759"/>
<feature type="domain" description="Survival Motor Neuron Gemin2-binding" evidence="2">
    <location>
        <begin position="140"/>
        <end position="163"/>
    </location>
</feature>
<evidence type="ECO:0000313" key="3">
    <source>
        <dbReference type="EMBL" id="KAF5311772.1"/>
    </source>
</evidence>
<evidence type="ECO:0000256" key="1">
    <source>
        <dbReference type="SAM" id="MobiDB-lite"/>
    </source>
</evidence>
<feature type="compositionally biased region" description="Basic residues" evidence="1">
    <location>
        <begin position="38"/>
        <end position="52"/>
    </location>
</feature>
<dbReference type="CDD" id="cd22851">
    <property type="entry name" value="SMN_N"/>
    <property type="match status" value="1"/>
</dbReference>
<feature type="compositionally biased region" description="Acidic residues" evidence="1">
    <location>
        <begin position="306"/>
        <end position="324"/>
    </location>
</feature>
<dbReference type="InterPro" id="IPR049481">
    <property type="entry name" value="SMN_G2-BD"/>
</dbReference>
<proteinExistence type="predicted"/>
<reference evidence="3 4" key="1">
    <citation type="journal article" date="2020" name="ISME J.">
        <title>Uncovering the hidden diversity of litter-decomposition mechanisms in mushroom-forming fungi.</title>
        <authorList>
            <person name="Floudas D."/>
            <person name="Bentzer J."/>
            <person name="Ahren D."/>
            <person name="Johansson T."/>
            <person name="Persson P."/>
            <person name="Tunlid A."/>
        </authorList>
    </citation>
    <scope>NUCLEOTIDE SEQUENCE [LARGE SCALE GENOMIC DNA]</scope>
    <source>
        <strain evidence="3 4">CBS 101986</strain>
    </source>
</reference>
<dbReference type="AlphaFoldDB" id="A0A8H5ETH5"/>
<feature type="region of interest" description="Disordered" evidence="1">
    <location>
        <begin position="1"/>
        <end position="142"/>
    </location>
</feature>
<evidence type="ECO:0000259" key="2">
    <source>
        <dbReference type="Pfam" id="PF20636"/>
    </source>
</evidence>
<dbReference type="Pfam" id="PF20636">
    <property type="entry name" value="SMN_G2-BD"/>
    <property type="match status" value="1"/>
</dbReference>
<keyword evidence="4" id="KW-1185">Reference proteome</keyword>
<dbReference type="EMBL" id="JAACJJ010000056">
    <property type="protein sequence ID" value="KAF5311772.1"/>
    <property type="molecule type" value="Genomic_DNA"/>
</dbReference>
<feature type="compositionally biased region" description="Low complexity" evidence="1">
    <location>
        <begin position="61"/>
        <end position="110"/>
    </location>
</feature>
<accession>A0A8H5ETH5</accession>
<organism evidence="3 4">
    <name type="scientific">Psilocybe cf. subviscida</name>
    <dbReference type="NCBI Taxonomy" id="2480587"/>
    <lineage>
        <taxon>Eukaryota</taxon>
        <taxon>Fungi</taxon>
        <taxon>Dikarya</taxon>
        <taxon>Basidiomycota</taxon>
        <taxon>Agaricomycotina</taxon>
        <taxon>Agaricomycetes</taxon>
        <taxon>Agaricomycetidae</taxon>
        <taxon>Agaricales</taxon>
        <taxon>Agaricineae</taxon>
        <taxon>Strophariaceae</taxon>
        <taxon>Psilocybe</taxon>
    </lineage>
</organism>
<protein>
    <recommendedName>
        <fullName evidence="2">Survival Motor Neuron Gemin2-binding domain-containing protein</fullName>
    </recommendedName>
</protein>
<comment type="caution">
    <text evidence="3">The sequence shown here is derived from an EMBL/GenBank/DDBJ whole genome shotgun (WGS) entry which is preliminary data.</text>
</comment>
<dbReference type="CDD" id="cd22852">
    <property type="entry name" value="SMN_C"/>
    <property type="match status" value="1"/>
</dbReference>
<sequence>MMSTRPVVSYDDITLPYDQPDPAQKQLSASTSSSHPPPPKKRKKGNNHNQKKQHWDEPRRSNANANNDAQNSQRAEFLRHANGSNARAQSQAQAQAQTQTYGSGTEVVVIAEEEVWEEGEGEYAYEEEEEEEESRELTHEEIWDDSALVDAWDSAMEEFRQYHGTDTDWKTQPVKKSPLWYNVPVDPSKKAAPVPAAASAVITSVEVSTTVKAEEDEEADSRPINFDTFVPTHDASLPAPAAAEVDYSAASLASGAVVTQDEAFERALSATYWAGYWTAMYHARRGQVSSGAEASTLTKGAVDVAQADEEEDGMDEDGDDEAEDAGFVSTQR</sequence>